<accession>A0A433DL62</accession>
<sequence>MVAKSFLLVAVAATLLAFVRAESDVIQLTKATFEDVVKPEKLILVEFFAPWCGHCNALAPEYEIAAATLKDDDIKLAKVDCTEEQDLCQEHEVNGYPTLKVFRSGASTDYNGPRKADGIISYMKKQTLPALSEVTADSIDKFKEADKVVIVGFVAESDKESYKTLNTVAESLRDNFLFGVVTDAELAKKYDVTVPGVLLFKNFDDGISTFDGALTAESLQSFVKSNAVPLLAEIDGDNFSSYVETGLPLAYIFADNDEDRERLIKALQPVAKEYRGKVNFVHIDAAKYGGHASNLNLKEQWPAFGIQQPADGAKFPYDQTKEITFEGVREFVAEYVAGKISPSIKSQAVPEKNDEPVKVIVSTQFDEIVYDKEKDVFIEFYAPWCGHCKKLAPVWEELAALISSNPANSNVVIAKMDGTENDLPVHVPFRLEGFPTLKLFKAGAEKEVINYNGDRSLEDLVEFLKTNAKNTLDIPAPAPKVVKQDAEDHENYDDRDEL</sequence>
<dbReference type="CDD" id="cd02981">
    <property type="entry name" value="PDI_b_family"/>
    <property type="match status" value="1"/>
</dbReference>
<evidence type="ECO:0000256" key="8">
    <source>
        <dbReference type="ARBA" id="ARBA00022824"/>
    </source>
</evidence>
<evidence type="ECO:0000256" key="13">
    <source>
        <dbReference type="PIRSR" id="PIRSR605792-51"/>
    </source>
</evidence>
<evidence type="ECO:0000313" key="19">
    <source>
        <dbReference type="Proteomes" id="UP000268093"/>
    </source>
</evidence>
<evidence type="ECO:0000256" key="7">
    <source>
        <dbReference type="ARBA" id="ARBA00022737"/>
    </source>
</evidence>
<dbReference type="InterPro" id="IPR017937">
    <property type="entry name" value="Thioredoxin_CS"/>
</dbReference>
<evidence type="ECO:0000259" key="17">
    <source>
        <dbReference type="PROSITE" id="PS51352"/>
    </source>
</evidence>
<gene>
    <name evidence="18" type="ORF">BC936DRAFT_148103</name>
</gene>
<dbReference type="PANTHER" id="PTHR18929:SF132">
    <property type="entry name" value="PROTEIN DISULFIDE-ISOMERASE A3"/>
    <property type="match status" value="1"/>
</dbReference>
<reference evidence="18 19" key="1">
    <citation type="journal article" date="2018" name="New Phytol.">
        <title>Phylogenomics of Endogonaceae and evolution of mycorrhizas within Mucoromycota.</title>
        <authorList>
            <person name="Chang Y."/>
            <person name="Desiro A."/>
            <person name="Na H."/>
            <person name="Sandor L."/>
            <person name="Lipzen A."/>
            <person name="Clum A."/>
            <person name="Barry K."/>
            <person name="Grigoriev I.V."/>
            <person name="Martin F.M."/>
            <person name="Stajich J.E."/>
            <person name="Smith M.E."/>
            <person name="Bonito G."/>
            <person name="Spatafora J.W."/>
        </authorList>
    </citation>
    <scope>NUCLEOTIDE SEQUENCE [LARGE SCALE GENOMIC DNA]</scope>
    <source>
        <strain evidence="18 19">GMNB39</strain>
    </source>
</reference>
<evidence type="ECO:0000256" key="14">
    <source>
        <dbReference type="RuleBase" id="RU004208"/>
    </source>
</evidence>
<keyword evidence="8" id="KW-0256">Endoplasmic reticulum</keyword>
<name>A0A433DL62_9FUNG</name>
<dbReference type="CDD" id="cd02961">
    <property type="entry name" value="PDI_a_family"/>
    <property type="match status" value="1"/>
</dbReference>
<feature type="disulfide bond" description="Redox-active" evidence="13">
    <location>
        <begin position="52"/>
        <end position="55"/>
    </location>
</feature>
<dbReference type="Gene3D" id="3.40.30.10">
    <property type="entry name" value="Glutaredoxin"/>
    <property type="match status" value="4"/>
</dbReference>
<feature type="signal peptide" evidence="15">
    <location>
        <begin position="1"/>
        <end position="21"/>
    </location>
</feature>
<keyword evidence="7" id="KW-0677">Repeat</keyword>
<evidence type="ECO:0000256" key="1">
    <source>
        <dbReference type="ARBA" id="ARBA00001182"/>
    </source>
</evidence>
<dbReference type="SUPFAM" id="SSF52833">
    <property type="entry name" value="Thioredoxin-like"/>
    <property type="match status" value="4"/>
</dbReference>
<keyword evidence="19" id="KW-1185">Reference proteome</keyword>
<dbReference type="PROSITE" id="PS00194">
    <property type="entry name" value="THIOREDOXIN_1"/>
    <property type="match status" value="2"/>
</dbReference>
<dbReference type="FunFam" id="3.40.30.10:FF:000027">
    <property type="entry name" value="protein disulfide-isomerase A2"/>
    <property type="match status" value="1"/>
</dbReference>
<dbReference type="PANTHER" id="PTHR18929">
    <property type="entry name" value="PROTEIN DISULFIDE ISOMERASE"/>
    <property type="match status" value="1"/>
</dbReference>
<dbReference type="InterPro" id="IPR013766">
    <property type="entry name" value="Thioredoxin_domain"/>
</dbReference>
<proteinExistence type="inferred from homology"/>
<evidence type="ECO:0000256" key="12">
    <source>
        <dbReference type="ARBA" id="ARBA00039846"/>
    </source>
</evidence>
<keyword evidence="11 13" id="KW-0676">Redox-active center</keyword>
<organism evidence="18 19">
    <name type="scientific">Jimgerdemannia flammicorona</name>
    <dbReference type="NCBI Taxonomy" id="994334"/>
    <lineage>
        <taxon>Eukaryota</taxon>
        <taxon>Fungi</taxon>
        <taxon>Fungi incertae sedis</taxon>
        <taxon>Mucoromycota</taxon>
        <taxon>Mucoromycotina</taxon>
        <taxon>Endogonomycetes</taxon>
        <taxon>Endogonales</taxon>
        <taxon>Endogonaceae</taxon>
        <taxon>Jimgerdemannia</taxon>
    </lineage>
</organism>
<dbReference type="GO" id="GO:0005788">
    <property type="term" value="C:endoplasmic reticulum lumen"/>
    <property type="evidence" value="ECO:0007669"/>
    <property type="project" value="UniProtKB-SubCell"/>
</dbReference>
<feature type="domain" description="Thioredoxin" evidence="17">
    <location>
        <begin position="335"/>
        <end position="469"/>
    </location>
</feature>
<dbReference type="CDD" id="cd02982">
    <property type="entry name" value="PDI_b'_family"/>
    <property type="match status" value="1"/>
</dbReference>
<dbReference type="InterPro" id="IPR005792">
    <property type="entry name" value="Prot_disulphide_isomerase"/>
</dbReference>
<dbReference type="CDD" id="cd02995">
    <property type="entry name" value="PDI_a_PDI_a'_C"/>
    <property type="match status" value="1"/>
</dbReference>
<evidence type="ECO:0000256" key="5">
    <source>
        <dbReference type="ARBA" id="ARBA00012723"/>
    </source>
</evidence>
<feature type="compositionally biased region" description="Acidic residues" evidence="16">
    <location>
        <begin position="487"/>
        <end position="498"/>
    </location>
</feature>
<evidence type="ECO:0000256" key="11">
    <source>
        <dbReference type="ARBA" id="ARBA00023284"/>
    </source>
</evidence>
<dbReference type="GO" id="GO:0034976">
    <property type="term" value="P:response to endoplasmic reticulum stress"/>
    <property type="evidence" value="ECO:0007669"/>
    <property type="project" value="TreeGrafter"/>
</dbReference>
<evidence type="ECO:0000256" key="3">
    <source>
        <dbReference type="ARBA" id="ARBA00004319"/>
    </source>
</evidence>
<keyword evidence="9 13" id="KW-1015">Disulfide bond</keyword>
<dbReference type="Proteomes" id="UP000268093">
    <property type="component" value="Unassembled WGS sequence"/>
</dbReference>
<dbReference type="FunFam" id="3.40.30.10:FF:000185">
    <property type="entry name" value="Protein disulfide-isomerase"/>
    <property type="match status" value="1"/>
</dbReference>
<feature type="chain" id="PRO_5018819921" description="Protein disulfide-isomerase" evidence="15">
    <location>
        <begin position="22"/>
        <end position="498"/>
    </location>
</feature>
<keyword evidence="10 15" id="KW-0413">Isomerase</keyword>
<protein>
    <recommendedName>
        <fullName evidence="12 15">Protein disulfide-isomerase</fullName>
        <ecNumber evidence="5 15">5.3.4.1</ecNumber>
    </recommendedName>
</protein>
<dbReference type="GO" id="GO:0006457">
    <property type="term" value="P:protein folding"/>
    <property type="evidence" value="ECO:0007669"/>
    <property type="project" value="TreeGrafter"/>
</dbReference>
<dbReference type="FunFam" id="3.40.30.10:FF:000017">
    <property type="entry name" value="Protein disulfide-isomerase A4"/>
    <property type="match status" value="1"/>
</dbReference>
<dbReference type="NCBIfam" id="TIGR01126">
    <property type="entry name" value="pdi_dom"/>
    <property type="match status" value="2"/>
</dbReference>
<feature type="disulfide bond" description="Redox-active" evidence="13">
    <location>
        <begin position="385"/>
        <end position="388"/>
    </location>
</feature>
<dbReference type="Pfam" id="PF00085">
    <property type="entry name" value="Thioredoxin"/>
    <property type="match status" value="2"/>
</dbReference>
<dbReference type="InterPro" id="IPR005788">
    <property type="entry name" value="PDI_thioredoxin-like_dom"/>
</dbReference>
<evidence type="ECO:0000256" key="16">
    <source>
        <dbReference type="SAM" id="MobiDB-lite"/>
    </source>
</evidence>
<evidence type="ECO:0000256" key="15">
    <source>
        <dbReference type="RuleBase" id="RU361130"/>
    </source>
</evidence>
<comment type="catalytic activity">
    <reaction evidence="1 15">
        <text>Catalyzes the rearrangement of -S-S- bonds in proteins.</text>
        <dbReference type="EC" id="5.3.4.1"/>
    </reaction>
</comment>
<evidence type="ECO:0000256" key="10">
    <source>
        <dbReference type="ARBA" id="ARBA00023235"/>
    </source>
</evidence>
<dbReference type="EMBL" id="RBNI01000720">
    <property type="protein sequence ID" value="RUP51456.1"/>
    <property type="molecule type" value="Genomic_DNA"/>
</dbReference>
<dbReference type="OrthoDB" id="427280at2759"/>
<evidence type="ECO:0000313" key="18">
    <source>
        <dbReference type="EMBL" id="RUP51456.1"/>
    </source>
</evidence>
<comment type="caution">
    <text evidence="18">The sequence shown here is derived from an EMBL/GenBank/DDBJ whole genome shotgun (WGS) entry which is preliminary data.</text>
</comment>
<dbReference type="Pfam" id="PF13848">
    <property type="entry name" value="Thioredoxin_6"/>
    <property type="match status" value="1"/>
</dbReference>
<comment type="similarity">
    <text evidence="4 14">Belongs to the protein disulfide isomerase family.</text>
</comment>
<feature type="region of interest" description="Disordered" evidence="16">
    <location>
        <begin position="476"/>
        <end position="498"/>
    </location>
</feature>
<dbReference type="AlphaFoldDB" id="A0A433DL62"/>
<dbReference type="FunFam" id="3.40.30.10:FF:000139">
    <property type="entry name" value="Protein disulfide-isomerase"/>
    <property type="match status" value="1"/>
</dbReference>
<evidence type="ECO:0000256" key="4">
    <source>
        <dbReference type="ARBA" id="ARBA00006347"/>
    </source>
</evidence>
<dbReference type="EC" id="5.3.4.1" evidence="5 15"/>
<evidence type="ECO:0000256" key="2">
    <source>
        <dbReference type="ARBA" id="ARBA00002692"/>
    </source>
</evidence>
<evidence type="ECO:0000256" key="9">
    <source>
        <dbReference type="ARBA" id="ARBA00023157"/>
    </source>
</evidence>
<comment type="subcellular location">
    <subcellularLocation>
        <location evidence="3">Endoplasmic reticulum lumen</location>
    </subcellularLocation>
</comment>
<evidence type="ECO:0000256" key="6">
    <source>
        <dbReference type="ARBA" id="ARBA00022729"/>
    </source>
</evidence>
<comment type="function">
    <text evidence="2">Participates in the folding of proteins containing disulfide bonds, may be involved in glycosylation, prolyl hydroxylation and triglyceride transfer.</text>
</comment>
<feature type="domain" description="Thioredoxin" evidence="17">
    <location>
        <begin position="7"/>
        <end position="128"/>
    </location>
</feature>
<dbReference type="GO" id="GO:0003756">
    <property type="term" value="F:protein disulfide isomerase activity"/>
    <property type="evidence" value="ECO:0007669"/>
    <property type="project" value="UniProtKB-EC"/>
</dbReference>
<dbReference type="NCBIfam" id="TIGR01130">
    <property type="entry name" value="ER_PDI_fam"/>
    <property type="match status" value="1"/>
</dbReference>
<dbReference type="PROSITE" id="PS51352">
    <property type="entry name" value="THIOREDOXIN_2"/>
    <property type="match status" value="2"/>
</dbReference>
<dbReference type="InterPro" id="IPR036249">
    <property type="entry name" value="Thioredoxin-like_sf"/>
</dbReference>
<dbReference type="PRINTS" id="PR00421">
    <property type="entry name" value="THIOREDOXIN"/>
</dbReference>
<keyword evidence="6 15" id="KW-0732">Signal</keyword>